<dbReference type="RefSeq" id="WP_377823710.1">
    <property type="nucleotide sequence ID" value="NZ_JBHSWJ010000002.1"/>
</dbReference>
<sequence length="113" mass="12086">MTAVDGSTFRSTQVTGHDLVDQTSIVLTFDGDRLSANAGCNQMSAQASVTDGKLKWVGHPMSTMMACDEAKTRQDAWLTELLVGGVQAQTAPRRLILTDGDITVDLVNEATTK</sequence>
<reference evidence="3" key="1">
    <citation type="journal article" date="2019" name="Int. J. Syst. Evol. Microbiol.">
        <title>The Global Catalogue of Microorganisms (GCM) 10K type strain sequencing project: providing services to taxonomists for standard genome sequencing and annotation.</title>
        <authorList>
            <consortium name="The Broad Institute Genomics Platform"/>
            <consortium name="The Broad Institute Genome Sequencing Center for Infectious Disease"/>
            <person name="Wu L."/>
            <person name="Ma J."/>
        </authorList>
    </citation>
    <scope>NUCLEOTIDE SEQUENCE [LARGE SCALE GENOMIC DNA]</scope>
    <source>
        <strain evidence="3">NBRC 106593</strain>
    </source>
</reference>
<dbReference type="Proteomes" id="UP001596356">
    <property type="component" value="Unassembled WGS sequence"/>
</dbReference>
<protein>
    <submittedName>
        <fullName evidence="2">META domain-containing protein</fullName>
    </submittedName>
</protein>
<dbReference type="EMBL" id="JBHSWJ010000002">
    <property type="protein sequence ID" value="MFC6714956.1"/>
    <property type="molecule type" value="Genomic_DNA"/>
</dbReference>
<dbReference type="InterPro" id="IPR053147">
    <property type="entry name" value="Hsp_HslJ-like"/>
</dbReference>
<name>A0ABW2AV05_9MICO</name>
<dbReference type="Gene3D" id="2.40.128.270">
    <property type="match status" value="1"/>
</dbReference>
<evidence type="ECO:0000259" key="1">
    <source>
        <dbReference type="Pfam" id="PF03724"/>
    </source>
</evidence>
<dbReference type="PANTHER" id="PTHR35535:SF2">
    <property type="entry name" value="DUF306 DOMAIN-CONTAINING PROTEIN"/>
    <property type="match status" value="1"/>
</dbReference>
<comment type="caution">
    <text evidence="2">The sequence shown here is derived from an EMBL/GenBank/DDBJ whole genome shotgun (WGS) entry which is preliminary data.</text>
</comment>
<keyword evidence="3" id="KW-1185">Reference proteome</keyword>
<dbReference type="PANTHER" id="PTHR35535">
    <property type="entry name" value="HEAT SHOCK PROTEIN HSLJ"/>
    <property type="match status" value="1"/>
</dbReference>
<evidence type="ECO:0000313" key="3">
    <source>
        <dbReference type="Proteomes" id="UP001596356"/>
    </source>
</evidence>
<feature type="domain" description="DUF306" evidence="1">
    <location>
        <begin position="4"/>
        <end position="102"/>
    </location>
</feature>
<organism evidence="2 3">
    <name type="scientific">Branchiibius cervicis</name>
    <dbReference type="NCBI Taxonomy" id="908252"/>
    <lineage>
        <taxon>Bacteria</taxon>
        <taxon>Bacillati</taxon>
        <taxon>Actinomycetota</taxon>
        <taxon>Actinomycetes</taxon>
        <taxon>Micrococcales</taxon>
        <taxon>Dermacoccaceae</taxon>
        <taxon>Branchiibius</taxon>
    </lineage>
</organism>
<proteinExistence type="predicted"/>
<dbReference type="InterPro" id="IPR038670">
    <property type="entry name" value="HslJ-like_sf"/>
</dbReference>
<evidence type="ECO:0000313" key="2">
    <source>
        <dbReference type="EMBL" id="MFC6714956.1"/>
    </source>
</evidence>
<gene>
    <name evidence="2" type="ORF">ACFQBT_14510</name>
</gene>
<dbReference type="InterPro" id="IPR005184">
    <property type="entry name" value="DUF306_Meta_HslJ"/>
</dbReference>
<accession>A0ABW2AV05</accession>
<dbReference type="Pfam" id="PF03724">
    <property type="entry name" value="META"/>
    <property type="match status" value="1"/>
</dbReference>